<dbReference type="Pfam" id="PF14343">
    <property type="entry name" value="PrcB_C"/>
    <property type="match status" value="1"/>
</dbReference>
<evidence type="ECO:0000313" key="4">
    <source>
        <dbReference type="EMBL" id="SHI60195.1"/>
    </source>
</evidence>
<dbReference type="Proteomes" id="UP000184442">
    <property type="component" value="Unassembled WGS sequence"/>
</dbReference>
<dbReference type="PANTHER" id="PTHR43308">
    <property type="entry name" value="OUTER MEMBRANE PROTEIN ALPHA-RELATED"/>
    <property type="match status" value="1"/>
</dbReference>
<organism evidence="4 5">
    <name type="scientific">Lutispora thermophila DSM 19022</name>
    <dbReference type="NCBI Taxonomy" id="1122184"/>
    <lineage>
        <taxon>Bacteria</taxon>
        <taxon>Bacillati</taxon>
        <taxon>Bacillota</taxon>
        <taxon>Clostridia</taxon>
        <taxon>Lutisporales</taxon>
        <taxon>Lutisporaceae</taxon>
        <taxon>Lutispora</taxon>
    </lineage>
</organism>
<evidence type="ECO:0000256" key="2">
    <source>
        <dbReference type="SAM" id="SignalP"/>
    </source>
</evidence>
<dbReference type="STRING" id="1122184.SAMN02745176_00770"/>
<feature type="domain" description="SLH" evidence="3">
    <location>
        <begin position="192"/>
        <end position="255"/>
    </location>
</feature>
<gene>
    <name evidence="4" type="ORF">SAMN02745176_00770</name>
</gene>
<evidence type="ECO:0000313" key="5">
    <source>
        <dbReference type="Proteomes" id="UP000184442"/>
    </source>
</evidence>
<dbReference type="EMBL" id="FQZS01000005">
    <property type="protein sequence ID" value="SHI60195.1"/>
    <property type="molecule type" value="Genomic_DNA"/>
</dbReference>
<feature type="chain" id="PRO_5039122279" evidence="2">
    <location>
        <begin position="27"/>
        <end position="684"/>
    </location>
</feature>
<dbReference type="PANTHER" id="PTHR43308:SF5">
    <property type="entry name" value="S-LAYER PROTEIN _ PEPTIDOGLYCAN ENDO-BETA-N-ACETYLGLUCOSAMINIDASE"/>
    <property type="match status" value="1"/>
</dbReference>
<dbReference type="RefSeq" id="WP_073024724.1">
    <property type="nucleotide sequence ID" value="NZ_FQZS01000005.1"/>
</dbReference>
<dbReference type="InterPro" id="IPR025748">
    <property type="entry name" value="PrcB_C_dom"/>
</dbReference>
<dbReference type="InterPro" id="IPR051465">
    <property type="entry name" value="Cell_Envelope_Struct_Comp"/>
</dbReference>
<keyword evidence="2" id="KW-0732">Signal</keyword>
<evidence type="ECO:0000256" key="1">
    <source>
        <dbReference type="ARBA" id="ARBA00022737"/>
    </source>
</evidence>
<dbReference type="AlphaFoldDB" id="A0A1M6CGN6"/>
<feature type="domain" description="SLH" evidence="3">
    <location>
        <begin position="126"/>
        <end position="189"/>
    </location>
</feature>
<sequence length="684" mass="77942">MKKIKMTAICLSTAIALSSFTPLVLAHADNGKAKGKEKNQIANNMTIKIAPGQIKFMFSDSEQYKDIFSWALKSIEKLGAKGIISGYGDRSFRPQNKVTNLEALTLILKLTDYKEDAEKNDKIHSSLAKYQKQWGIKWGWGYLYVAVEEGILLPEEIKDFNPNQPIKRHELAKYLVRAMGLTKEAEKHMNSKLDFKDANAIPKDSRGYVHVINELGIMTGNENKQFKPNEPLTRAEIAVCIDRAEDYLNGDIYENENEAKVIFQSYIDDKLTVKQNGKTVSYKTINDVIVYKDKEYTNIDSLEKGDVLEIVLNNSKQVIFIEVIGEVEDKNQSKYDNREDVKFSSVNYNKLPDAIKNKIDVKRVSKGYEAYEYDDEIYLVAYMGKKNTGGYSIEIENVERYKVNSNYIIEATVVETAPDKNTISTQALTYPYDVVKLNKFDKLSRVYFADEKGNIIARKPIENIDETTTATGYFSKIDDDCIYIKAKSGSAFSKYELSENVQVYINNKEKELEDLKEGMKVSLTIIYDYVEKISADYDAKKAEGTIQFVDESKNQIRLKHDNKLTTYSLADDVKILVDGIESRLSDLQFGMKTELELLNNKVIKIEAVNYEESYQGKIKDIDISQNKVKCITLLIDNSRVKFDITEDTSFHMLDEDADPSNLAINSLIKVNLINGKVIEVIEIK</sequence>
<keyword evidence="1" id="KW-0677">Repeat</keyword>
<name>A0A1M6CGN6_9FIRM</name>
<evidence type="ECO:0000259" key="3">
    <source>
        <dbReference type="PROSITE" id="PS51272"/>
    </source>
</evidence>
<feature type="domain" description="SLH" evidence="3">
    <location>
        <begin position="58"/>
        <end position="121"/>
    </location>
</feature>
<dbReference type="OrthoDB" id="2611444at2"/>
<feature type="signal peptide" evidence="2">
    <location>
        <begin position="1"/>
        <end position="26"/>
    </location>
</feature>
<keyword evidence="5" id="KW-1185">Reference proteome</keyword>
<proteinExistence type="predicted"/>
<reference evidence="4 5" key="1">
    <citation type="submission" date="2016-11" db="EMBL/GenBank/DDBJ databases">
        <authorList>
            <person name="Jaros S."/>
            <person name="Januszkiewicz K."/>
            <person name="Wedrychowicz H."/>
        </authorList>
    </citation>
    <scope>NUCLEOTIDE SEQUENCE [LARGE SCALE GENOMIC DNA]</scope>
    <source>
        <strain evidence="4 5">DSM 19022</strain>
    </source>
</reference>
<protein>
    <submittedName>
        <fullName evidence="4">S-layer homology domain-containing protein</fullName>
    </submittedName>
</protein>
<accession>A0A1M6CGN6</accession>
<dbReference type="Pfam" id="PF00395">
    <property type="entry name" value="SLH"/>
    <property type="match status" value="2"/>
</dbReference>
<dbReference type="InterPro" id="IPR001119">
    <property type="entry name" value="SLH_dom"/>
</dbReference>
<dbReference type="PROSITE" id="PS51272">
    <property type="entry name" value="SLH"/>
    <property type="match status" value="3"/>
</dbReference>